<dbReference type="OrthoDB" id="9814973at2"/>
<dbReference type="GO" id="GO:0015031">
    <property type="term" value="P:protein transport"/>
    <property type="evidence" value="ECO:0007669"/>
    <property type="project" value="InterPro"/>
</dbReference>
<sequence>MDIMNKFNKAIDLLKTKYLMRFKQKTFVGNNYKINYLLEKNSKSNDLLIVFSACTKLGQKARYNYIRTLDEFKCNKLFILDDFGFDGRGAYYLGKDKDFKIEEDVRALIKKIGEEVNPKNEIYIGSSKGGYSALYFGLERKNSHIITGAPQYNLGDYLNLPNHQNIMKYIMGDCSDESINKLNNLMKDKLISNKDNNNSIYIHYSTEEETYDSDIKPLLDQMKNINLKVNHDKREYSSHAELTLFFPGYIKSMVNKIIER</sequence>
<dbReference type="SUPFAM" id="SSF53474">
    <property type="entry name" value="alpha/beta-Hydrolases"/>
    <property type="match status" value="1"/>
</dbReference>
<dbReference type="RefSeq" id="WP_136008069.1">
    <property type="nucleotide sequence ID" value="NZ_SRYR01000013.1"/>
</dbReference>
<organism evidence="1 2">
    <name type="scientific">Clostridium sartagoforme</name>
    <dbReference type="NCBI Taxonomy" id="84031"/>
    <lineage>
        <taxon>Bacteria</taxon>
        <taxon>Bacillati</taxon>
        <taxon>Bacillota</taxon>
        <taxon>Clostridia</taxon>
        <taxon>Eubacteriales</taxon>
        <taxon>Clostridiaceae</taxon>
        <taxon>Clostridium</taxon>
    </lineage>
</organism>
<keyword evidence="2" id="KW-1185">Reference proteome</keyword>
<accession>A0A4S2DER8</accession>
<comment type="caution">
    <text evidence="1">The sequence shown here is derived from an EMBL/GenBank/DDBJ whole genome shotgun (WGS) entry which is preliminary data.</text>
</comment>
<dbReference type="InterPro" id="IPR029058">
    <property type="entry name" value="AB_hydrolase_fold"/>
</dbReference>
<name>A0A4S2DER8_9CLOT</name>
<evidence type="ECO:0008006" key="3">
    <source>
        <dbReference type="Google" id="ProtNLM"/>
    </source>
</evidence>
<reference evidence="1 2" key="1">
    <citation type="submission" date="2019-04" db="EMBL/GenBank/DDBJ databases">
        <title>Microbes associate with the intestines of laboratory mice.</title>
        <authorList>
            <person name="Navarre W."/>
            <person name="Wong E."/>
            <person name="Huang K."/>
            <person name="Tropini C."/>
            <person name="Ng K."/>
            <person name="Yu B."/>
        </authorList>
    </citation>
    <scope>NUCLEOTIDE SEQUENCE [LARGE SCALE GENOMIC DNA]</scope>
    <source>
        <strain evidence="1 2">NM50_B9-20</strain>
    </source>
</reference>
<evidence type="ECO:0000313" key="1">
    <source>
        <dbReference type="EMBL" id="TGY40469.1"/>
    </source>
</evidence>
<dbReference type="AlphaFoldDB" id="A0A4S2DER8"/>
<protein>
    <recommendedName>
        <fullName evidence="3">Two component regulator three Y domain-containing protein</fullName>
    </recommendedName>
</protein>
<gene>
    <name evidence="1" type="ORF">E5347_15165</name>
</gene>
<dbReference type="EMBL" id="SRYR01000013">
    <property type="protein sequence ID" value="TGY40469.1"/>
    <property type="molecule type" value="Genomic_DNA"/>
</dbReference>
<dbReference type="Gene3D" id="3.40.50.1820">
    <property type="entry name" value="alpha/beta hydrolase"/>
    <property type="match status" value="1"/>
</dbReference>
<proteinExistence type="predicted"/>
<dbReference type="Proteomes" id="UP000306888">
    <property type="component" value="Unassembled WGS sequence"/>
</dbReference>
<evidence type="ECO:0000313" key="2">
    <source>
        <dbReference type="Proteomes" id="UP000306888"/>
    </source>
</evidence>